<feature type="signal peptide" evidence="2">
    <location>
        <begin position="1"/>
        <end position="23"/>
    </location>
</feature>
<keyword evidence="2" id="KW-0732">Signal</keyword>
<organism evidence="3 4">
    <name type="scientific">Candidatus Faecivivens stercoripullorum</name>
    <dbReference type="NCBI Taxonomy" id="2840805"/>
    <lineage>
        <taxon>Bacteria</taxon>
        <taxon>Bacillati</taxon>
        <taxon>Bacillota</taxon>
        <taxon>Clostridia</taxon>
        <taxon>Eubacteriales</taxon>
        <taxon>Oscillospiraceae</taxon>
        <taxon>Oscillospiraceae incertae sedis</taxon>
        <taxon>Candidatus Faecivivens</taxon>
    </lineage>
</organism>
<dbReference type="PROSITE" id="PS51257">
    <property type="entry name" value="PROKAR_LIPOPROTEIN"/>
    <property type="match status" value="1"/>
</dbReference>
<reference evidence="3" key="2">
    <citation type="journal article" date="2021" name="PeerJ">
        <title>Extensive microbial diversity within the chicken gut microbiome revealed by metagenomics and culture.</title>
        <authorList>
            <person name="Gilroy R."/>
            <person name="Ravi A."/>
            <person name="Getino M."/>
            <person name="Pursley I."/>
            <person name="Horton D.L."/>
            <person name="Alikhan N.F."/>
            <person name="Baker D."/>
            <person name="Gharbi K."/>
            <person name="Hall N."/>
            <person name="Watson M."/>
            <person name="Adriaenssens E.M."/>
            <person name="Foster-Nyarko E."/>
            <person name="Jarju S."/>
            <person name="Secka A."/>
            <person name="Antonio M."/>
            <person name="Oren A."/>
            <person name="Chaudhuri R.R."/>
            <person name="La Ragione R."/>
            <person name="Hildebrand F."/>
            <person name="Pallen M.J."/>
        </authorList>
    </citation>
    <scope>NUCLEOTIDE SEQUENCE</scope>
    <source>
        <strain evidence="3">ChiBcec7-5410</strain>
    </source>
</reference>
<comment type="caution">
    <text evidence="3">The sequence shown here is derived from an EMBL/GenBank/DDBJ whole genome shotgun (WGS) entry which is preliminary data.</text>
</comment>
<feature type="region of interest" description="Disordered" evidence="1">
    <location>
        <begin position="22"/>
        <end position="65"/>
    </location>
</feature>
<reference evidence="3" key="1">
    <citation type="submission" date="2020-10" db="EMBL/GenBank/DDBJ databases">
        <authorList>
            <person name="Gilroy R."/>
        </authorList>
    </citation>
    <scope>NUCLEOTIDE SEQUENCE</scope>
    <source>
        <strain evidence="3">ChiBcec7-5410</strain>
    </source>
</reference>
<dbReference type="AlphaFoldDB" id="A0A9D1KSG6"/>
<name>A0A9D1KSG6_9FIRM</name>
<feature type="compositionally biased region" description="Acidic residues" evidence="1">
    <location>
        <begin position="45"/>
        <end position="62"/>
    </location>
</feature>
<accession>A0A9D1KSG6</accession>
<evidence type="ECO:0000256" key="2">
    <source>
        <dbReference type="SAM" id="SignalP"/>
    </source>
</evidence>
<proteinExistence type="predicted"/>
<sequence length="162" mass="17628">MKKVISILTALMVVWMLSGCNQTQDESSQSSTSESSSQSSVSESESSEESSESSEPTDDYLETGEHTVELCNGTGQDIASLRIRPEGSEDDYWSLEILGGADWKDGTVISLTLKHEEWGDCTIWQAEATLADGTVENYSELPLTQSDRVELAMGSFRAADAE</sequence>
<evidence type="ECO:0000313" key="3">
    <source>
        <dbReference type="EMBL" id="HIT94511.1"/>
    </source>
</evidence>
<feature type="compositionally biased region" description="Low complexity" evidence="1">
    <location>
        <begin position="26"/>
        <end position="44"/>
    </location>
</feature>
<dbReference type="Proteomes" id="UP000824160">
    <property type="component" value="Unassembled WGS sequence"/>
</dbReference>
<evidence type="ECO:0000256" key="1">
    <source>
        <dbReference type="SAM" id="MobiDB-lite"/>
    </source>
</evidence>
<dbReference type="EMBL" id="DVLW01000131">
    <property type="protein sequence ID" value="HIT94511.1"/>
    <property type="molecule type" value="Genomic_DNA"/>
</dbReference>
<feature type="chain" id="PRO_5038984585" evidence="2">
    <location>
        <begin position="24"/>
        <end position="162"/>
    </location>
</feature>
<gene>
    <name evidence="3" type="ORF">IAC43_04950</name>
</gene>
<evidence type="ECO:0000313" key="4">
    <source>
        <dbReference type="Proteomes" id="UP000824160"/>
    </source>
</evidence>
<protein>
    <submittedName>
        <fullName evidence="3">Uncharacterized protein</fullName>
    </submittedName>
</protein>